<dbReference type="Proteomes" id="UP000245698">
    <property type="component" value="Unassembled WGS sequence"/>
</dbReference>
<gene>
    <name evidence="1" type="ORF">BQ8482_120028</name>
</gene>
<evidence type="ECO:0000313" key="2">
    <source>
        <dbReference type="Proteomes" id="UP000245698"/>
    </source>
</evidence>
<evidence type="ECO:0000313" key="1">
    <source>
        <dbReference type="EMBL" id="SJM29973.1"/>
    </source>
</evidence>
<dbReference type="AlphaFoldDB" id="A0A2P9AFR6"/>
<keyword evidence="2" id="KW-1185">Reference proteome</keyword>
<reference evidence="2" key="1">
    <citation type="submission" date="2016-12" db="EMBL/GenBank/DDBJ databases">
        <authorList>
            <person name="Brunel B."/>
        </authorList>
    </citation>
    <scope>NUCLEOTIDE SEQUENCE [LARGE SCALE GENOMIC DNA]</scope>
</reference>
<name>A0A2P9AFR6_9HYPH</name>
<sequence length="60" mass="6745">MPLIFIGMCIINRFGRCSGCISSSDHADLDFSDFKGDTGEFDTSTGMHDSQRLFGRVKWH</sequence>
<organism evidence="1 2">
    <name type="scientific">Mesorhizobium delmotii</name>
    <dbReference type="NCBI Taxonomy" id="1631247"/>
    <lineage>
        <taxon>Bacteria</taxon>
        <taxon>Pseudomonadati</taxon>
        <taxon>Pseudomonadota</taxon>
        <taxon>Alphaproteobacteria</taxon>
        <taxon>Hyphomicrobiales</taxon>
        <taxon>Phyllobacteriaceae</taxon>
        <taxon>Mesorhizobium</taxon>
    </lineage>
</organism>
<accession>A0A2P9AFR6</accession>
<dbReference type="EMBL" id="FUIG01000018">
    <property type="protein sequence ID" value="SJM29973.1"/>
    <property type="molecule type" value="Genomic_DNA"/>
</dbReference>
<proteinExistence type="predicted"/>
<protein>
    <submittedName>
        <fullName evidence="1">Uncharacterized protein</fullName>
    </submittedName>
</protein>